<feature type="region of interest" description="Disordered" evidence="1">
    <location>
        <begin position="1"/>
        <end position="35"/>
    </location>
</feature>
<organism evidence="2 3">
    <name type="scientific">Gracilariopsis chorda</name>
    <dbReference type="NCBI Taxonomy" id="448386"/>
    <lineage>
        <taxon>Eukaryota</taxon>
        <taxon>Rhodophyta</taxon>
        <taxon>Florideophyceae</taxon>
        <taxon>Rhodymeniophycidae</taxon>
        <taxon>Gracilariales</taxon>
        <taxon>Gracilariaceae</taxon>
        <taxon>Gracilariopsis</taxon>
    </lineage>
</organism>
<dbReference type="OrthoDB" id="247013at2759"/>
<proteinExistence type="predicted"/>
<dbReference type="Proteomes" id="UP000247409">
    <property type="component" value="Unassembled WGS sequence"/>
</dbReference>
<accession>A0A2V3IVH5</accession>
<dbReference type="PANTHER" id="PTHR12775">
    <property type="entry name" value="PROTEIN C20ORF43 HOMOLOG"/>
    <property type="match status" value="1"/>
</dbReference>
<dbReference type="AlphaFoldDB" id="A0A2V3IVH5"/>
<protein>
    <submittedName>
        <fullName evidence="2">Protein RTF2-like</fullName>
    </submittedName>
</protein>
<evidence type="ECO:0000313" key="3">
    <source>
        <dbReference type="Proteomes" id="UP000247409"/>
    </source>
</evidence>
<dbReference type="Pfam" id="PF04641">
    <property type="entry name" value="Rtf2"/>
    <property type="match status" value="1"/>
</dbReference>
<keyword evidence="3" id="KW-1185">Reference proteome</keyword>
<dbReference type="PANTHER" id="PTHR12775:SF0">
    <property type="entry name" value="REPLICATION TERMINATION FACTOR 2"/>
    <property type="match status" value="1"/>
</dbReference>
<comment type="caution">
    <text evidence="2">The sequence shown here is derived from an EMBL/GenBank/DDBJ whole genome shotgun (WGS) entry which is preliminary data.</text>
</comment>
<evidence type="ECO:0000256" key="1">
    <source>
        <dbReference type="SAM" id="MobiDB-lite"/>
    </source>
</evidence>
<dbReference type="GO" id="GO:0006274">
    <property type="term" value="P:DNA replication termination"/>
    <property type="evidence" value="ECO:0007669"/>
    <property type="project" value="TreeGrafter"/>
</dbReference>
<reference evidence="2 3" key="1">
    <citation type="journal article" date="2018" name="Mol. Biol. Evol.">
        <title>Analysis of the draft genome of the red seaweed Gracilariopsis chorda provides insights into genome size evolution in Rhodophyta.</title>
        <authorList>
            <person name="Lee J."/>
            <person name="Yang E.C."/>
            <person name="Graf L."/>
            <person name="Yang J.H."/>
            <person name="Qiu H."/>
            <person name="Zel Zion U."/>
            <person name="Chan C.X."/>
            <person name="Stephens T.G."/>
            <person name="Weber A.P.M."/>
            <person name="Boo G.H."/>
            <person name="Boo S.M."/>
            <person name="Kim K.M."/>
            <person name="Shin Y."/>
            <person name="Jung M."/>
            <person name="Lee S.J."/>
            <person name="Yim H.S."/>
            <person name="Lee J.H."/>
            <person name="Bhattacharya D."/>
            <person name="Yoon H.S."/>
        </authorList>
    </citation>
    <scope>NUCLEOTIDE SEQUENCE [LARGE SCALE GENOMIC DNA]</scope>
    <source>
        <strain evidence="2 3">SKKU-2015</strain>
        <tissue evidence="2">Whole body</tissue>
    </source>
</reference>
<sequence length="242" mass="26538">MGGDGGTLNNSRHEHTRLRARVLGHSSPASQKLRKRQRASVTHCEASKMALQPPHVVVDRLGLLYNKDALISCLLHRARHKSRHAFSHIASLKKDTAHVNLVEQNGQFICPVTKKVVTAEGSFSVGWSCGCVTANVVYVQRAVRAGRHQDAPSDVASTTSSSQEPQVCISCAKMGERIPLGMTFEERQAVLERVLAAREKSRSLKKKKRKSIANDADPPVSKIRKLTDPDSPQPSKPCASLR</sequence>
<name>A0A2V3IVH5_9FLOR</name>
<gene>
    <name evidence="2" type="ORF">BWQ96_04091</name>
</gene>
<dbReference type="InterPro" id="IPR006735">
    <property type="entry name" value="Rtf2"/>
</dbReference>
<dbReference type="EMBL" id="NBIV01000044">
    <property type="protein sequence ID" value="PXF46085.1"/>
    <property type="molecule type" value="Genomic_DNA"/>
</dbReference>
<dbReference type="GO" id="GO:0005634">
    <property type="term" value="C:nucleus"/>
    <property type="evidence" value="ECO:0007669"/>
    <property type="project" value="TreeGrafter"/>
</dbReference>
<feature type="region of interest" description="Disordered" evidence="1">
    <location>
        <begin position="199"/>
        <end position="242"/>
    </location>
</feature>
<evidence type="ECO:0000313" key="2">
    <source>
        <dbReference type="EMBL" id="PXF46085.1"/>
    </source>
</evidence>